<accession>A0A5C1Y9P7</accession>
<gene>
    <name evidence="2" type="ORF">FLP23_11260</name>
</gene>
<evidence type="ECO:0000313" key="3">
    <source>
        <dbReference type="Proteomes" id="UP000322159"/>
    </source>
</evidence>
<dbReference type="EMBL" id="CP043504">
    <property type="protein sequence ID" value="QEO10526.1"/>
    <property type="molecule type" value="Genomic_DNA"/>
</dbReference>
<dbReference type="KEGG" id="lyk:FLP23_11260"/>
<proteinExistence type="predicted"/>
<dbReference type="Proteomes" id="UP000322159">
    <property type="component" value="Chromosome"/>
</dbReference>
<keyword evidence="3" id="KW-1185">Reference proteome</keyword>
<protein>
    <submittedName>
        <fullName evidence="2">Antitermination protein NusB</fullName>
    </submittedName>
</protein>
<keyword evidence="1" id="KW-1133">Transmembrane helix</keyword>
<name>A0A5C1Y9P7_9MICO</name>
<reference evidence="2 3" key="1">
    <citation type="submission" date="2019-09" db="EMBL/GenBank/DDBJ databases">
        <title>Genome sequencing of strain KACC 19322.</title>
        <authorList>
            <person name="Heo J."/>
            <person name="Kim S.-J."/>
            <person name="Kim J.-S."/>
            <person name="Hong S.-B."/>
            <person name="Kwon S.-W."/>
        </authorList>
    </citation>
    <scope>NUCLEOTIDE SEQUENCE [LARGE SCALE GENOMIC DNA]</scope>
    <source>
        <strain evidence="2 3">KACC 19322</strain>
    </source>
</reference>
<feature type="transmembrane region" description="Helical" evidence="1">
    <location>
        <begin position="36"/>
        <end position="54"/>
    </location>
</feature>
<dbReference type="RefSeq" id="WP_149325943.1">
    <property type="nucleotide sequence ID" value="NZ_CP043504.1"/>
</dbReference>
<dbReference type="AlphaFoldDB" id="A0A5C1Y9P7"/>
<evidence type="ECO:0000256" key="1">
    <source>
        <dbReference type="SAM" id="Phobius"/>
    </source>
</evidence>
<sequence length="59" mass="6230">MTDYSALGASLGGVWFSIVFVNTALAAALDRSRLGYFLFSLFFAPIASLVLAIAGRKTA</sequence>
<keyword evidence="1" id="KW-0812">Transmembrane</keyword>
<keyword evidence="1" id="KW-0472">Membrane</keyword>
<organism evidence="2 3">
    <name type="scientific">Protaetiibacter larvae</name>
    <dbReference type="NCBI Taxonomy" id="2592654"/>
    <lineage>
        <taxon>Bacteria</taxon>
        <taxon>Bacillati</taxon>
        <taxon>Actinomycetota</taxon>
        <taxon>Actinomycetes</taxon>
        <taxon>Micrococcales</taxon>
        <taxon>Microbacteriaceae</taxon>
        <taxon>Protaetiibacter</taxon>
    </lineage>
</organism>
<evidence type="ECO:0000313" key="2">
    <source>
        <dbReference type="EMBL" id="QEO10526.1"/>
    </source>
</evidence>